<sequence length="174" mass="18581">MAATTDTSGPGTAVPRARLLLKEVAWRHQAGEMRPEDLPMAAAEALAAGMDDPALTELAGMPRNADPRDIRDAFEQALSDVGITPPDRGQAQRYALRALAERFVAGQAPLAELASADWWETQVESAEERAFVALIPPCTCCLAYTLGLDEQEWETRLRSAALALAARPAVGPGS</sequence>
<dbReference type="EMBL" id="JBEYRS010000010">
    <property type="protein sequence ID" value="MEW2364929.1"/>
    <property type="molecule type" value="Genomic_DNA"/>
</dbReference>
<protein>
    <submittedName>
        <fullName evidence="1">Uncharacterized protein</fullName>
    </submittedName>
</protein>
<gene>
    <name evidence="1" type="ORF">AB0887_23660</name>
</gene>
<dbReference type="Proteomes" id="UP001553843">
    <property type="component" value="Unassembled WGS sequence"/>
</dbReference>
<keyword evidence="2" id="KW-1185">Reference proteome</keyword>
<proteinExistence type="predicted"/>
<accession>A0ABV3LZN9</accession>
<organism evidence="1 2">
    <name type="scientific">Streptomyces huasconensis</name>
    <dbReference type="NCBI Taxonomy" id="1854574"/>
    <lineage>
        <taxon>Bacteria</taxon>
        <taxon>Bacillati</taxon>
        <taxon>Actinomycetota</taxon>
        <taxon>Actinomycetes</taxon>
        <taxon>Kitasatosporales</taxon>
        <taxon>Streptomycetaceae</taxon>
        <taxon>Streptomyces</taxon>
    </lineage>
</organism>
<name>A0ABV3LZN9_9ACTN</name>
<evidence type="ECO:0000313" key="2">
    <source>
        <dbReference type="Proteomes" id="UP001553843"/>
    </source>
</evidence>
<dbReference type="RefSeq" id="WP_359781866.1">
    <property type="nucleotide sequence ID" value="NZ_JBEYRR010000010.1"/>
</dbReference>
<reference evidence="1 2" key="1">
    <citation type="submission" date="2024-06" db="EMBL/GenBank/DDBJ databases">
        <title>The Natural Products Discovery Center: Release of the First 8490 Sequenced Strains for Exploring Actinobacteria Biosynthetic Diversity.</title>
        <authorList>
            <person name="Kalkreuter E."/>
            <person name="Kautsar S.A."/>
            <person name="Yang D."/>
            <person name="Bader C.D."/>
            <person name="Teijaro C.N."/>
            <person name="Fluegel L."/>
            <person name="Davis C.M."/>
            <person name="Simpson J.R."/>
            <person name="Lauterbach L."/>
            <person name="Steele A.D."/>
            <person name="Gui C."/>
            <person name="Meng S."/>
            <person name="Li G."/>
            <person name="Viehrig K."/>
            <person name="Ye F."/>
            <person name="Su P."/>
            <person name="Kiefer A.F."/>
            <person name="Nichols A."/>
            <person name="Cepeda A.J."/>
            <person name="Yan W."/>
            <person name="Fan B."/>
            <person name="Jiang Y."/>
            <person name="Adhikari A."/>
            <person name="Zheng C.-J."/>
            <person name="Schuster L."/>
            <person name="Cowan T.M."/>
            <person name="Smanski M.J."/>
            <person name="Chevrette M.G."/>
            <person name="De Carvalho L.P.S."/>
            <person name="Shen B."/>
        </authorList>
    </citation>
    <scope>NUCLEOTIDE SEQUENCE [LARGE SCALE GENOMIC DNA]</scope>
    <source>
        <strain evidence="1 2">NPDC047833</strain>
    </source>
</reference>
<comment type="caution">
    <text evidence="1">The sequence shown here is derived from an EMBL/GenBank/DDBJ whole genome shotgun (WGS) entry which is preliminary data.</text>
</comment>
<evidence type="ECO:0000313" key="1">
    <source>
        <dbReference type="EMBL" id="MEW2364929.1"/>
    </source>
</evidence>